<name>A0A8S1KLV8_PARPR</name>
<dbReference type="Proteomes" id="UP000688137">
    <property type="component" value="Unassembled WGS sequence"/>
</dbReference>
<keyword evidence="2" id="KW-1185">Reference proteome</keyword>
<dbReference type="EMBL" id="CAJJDM010000020">
    <property type="protein sequence ID" value="CAD8054805.1"/>
    <property type="molecule type" value="Genomic_DNA"/>
</dbReference>
<sequence length="179" mass="21258">MQNKVQFIESNNTEGILQVPDNLIGQVSKILKDQFGFSIEERVGAKSQQKQQVFQQQLNLIVQLIMCSFKKYCNINQFNTIKQEMENMQQKKQFSKKFSLYDLHQLLYENQFCQEFRDVFENYLSNGSAEKDLKQSRKMTQDQKKVLKTIISELLLEVLKNNPNTSLFKHQFNRKKFNN</sequence>
<dbReference type="AlphaFoldDB" id="A0A8S1KLV8"/>
<accession>A0A8S1KLV8</accession>
<reference evidence="1" key="1">
    <citation type="submission" date="2021-01" db="EMBL/GenBank/DDBJ databases">
        <authorList>
            <consortium name="Genoscope - CEA"/>
            <person name="William W."/>
        </authorList>
    </citation>
    <scope>NUCLEOTIDE SEQUENCE</scope>
</reference>
<comment type="caution">
    <text evidence="1">The sequence shown here is derived from an EMBL/GenBank/DDBJ whole genome shotgun (WGS) entry which is preliminary data.</text>
</comment>
<organism evidence="1 2">
    <name type="scientific">Paramecium primaurelia</name>
    <dbReference type="NCBI Taxonomy" id="5886"/>
    <lineage>
        <taxon>Eukaryota</taxon>
        <taxon>Sar</taxon>
        <taxon>Alveolata</taxon>
        <taxon>Ciliophora</taxon>
        <taxon>Intramacronucleata</taxon>
        <taxon>Oligohymenophorea</taxon>
        <taxon>Peniculida</taxon>
        <taxon>Parameciidae</taxon>
        <taxon>Paramecium</taxon>
    </lineage>
</organism>
<dbReference type="OMA" id="CSFKKYC"/>
<protein>
    <submittedName>
        <fullName evidence="1">Uncharacterized protein</fullName>
    </submittedName>
</protein>
<evidence type="ECO:0000313" key="2">
    <source>
        <dbReference type="Proteomes" id="UP000688137"/>
    </source>
</evidence>
<proteinExistence type="predicted"/>
<evidence type="ECO:0000313" key="1">
    <source>
        <dbReference type="EMBL" id="CAD8054805.1"/>
    </source>
</evidence>
<gene>
    <name evidence="1" type="ORF">PPRIM_AZ9-3.1.T0220216</name>
</gene>